<dbReference type="PANTHER" id="PTHR42748:SF7">
    <property type="entry name" value="NMRA LIKE REDOX SENSOR 1-RELATED"/>
    <property type="match status" value="1"/>
</dbReference>
<dbReference type="AlphaFoldDB" id="A0A229UP93"/>
<evidence type="ECO:0000313" key="5">
    <source>
        <dbReference type="Proteomes" id="UP000215509"/>
    </source>
</evidence>
<feature type="domain" description="NmrA-like" evidence="3">
    <location>
        <begin position="3"/>
        <end position="267"/>
    </location>
</feature>
<dbReference type="Gene3D" id="3.40.50.720">
    <property type="entry name" value="NAD(P)-binding Rossmann-like Domain"/>
    <property type="match status" value="1"/>
</dbReference>
<dbReference type="SUPFAM" id="SSF51735">
    <property type="entry name" value="NAD(P)-binding Rossmann-fold domains"/>
    <property type="match status" value="1"/>
</dbReference>
<comment type="similarity">
    <text evidence="1">Belongs to the NmrA-type oxidoreductase family.</text>
</comment>
<comment type="caution">
    <text evidence="4">The sequence shown here is derived from an EMBL/GenBank/DDBJ whole genome shotgun (WGS) entry which is preliminary data.</text>
</comment>
<reference evidence="4 5" key="1">
    <citation type="submission" date="2017-07" db="EMBL/GenBank/DDBJ databases">
        <title>Genome sequencing and assembly of Paenibacillus rigui.</title>
        <authorList>
            <person name="Mayilraj S."/>
        </authorList>
    </citation>
    <scope>NUCLEOTIDE SEQUENCE [LARGE SCALE GENOMIC DNA]</scope>
    <source>
        <strain evidence="4 5">JCM 16352</strain>
    </source>
</reference>
<evidence type="ECO:0000313" key="4">
    <source>
        <dbReference type="EMBL" id="OXM85193.1"/>
    </source>
</evidence>
<organism evidence="4 5">
    <name type="scientific">Paenibacillus rigui</name>
    <dbReference type="NCBI Taxonomy" id="554312"/>
    <lineage>
        <taxon>Bacteria</taxon>
        <taxon>Bacillati</taxon>
        <taxon>Bacillota</taxon>
        <taxon>Bacilli</taxon>
        <taxon>Bacillales</taxon>
        <taxon>Paenibacillaceae</taxon>
        <taxon>Paenibacillus</taxon>
    </lineage>
</organism>
<keyword evidence="2" id="KW-0521">NADP</keyword>
<dbReference type="Gene3D" id="3.90.25.10">
    <property type="entry name" value="UDP-galactose 4-epimerase, domain 1"/>
    <property type="match status" value="1"/>
</dbReference>
<name>A0A229UP93_9BACL</name>
<sequence>MSNKKILVSGATGQQGGAAVRHLIADGWKVRAFVRDLSSDKALKLSQLGAELFLGDMNDLASLDAAMQGVYGVFSVQASSWNPTLESNADERRIGKAVADAALKANIQHFVYTSVGGADAQSRYRDMQKWDIEQYILSLDLPATILRPATFMENFSDPMTAGVQNGTITQPFKPDGVIPLVAVDDIGAFVALAFKNPDNYLGKTVEITGDKLTPLQIAEAIGRITNRTIPYVQVPLEALRQHNEILAGVFQWLNEEGHEVDISVVRKAFPELTDFNTWVEKQGKAKFEALFLKERA</sequence>
<protein>
    <submittedName>
        <fullName evidence="4">NmrA family transcriptional regulator</fullName>
    </submittedName>
</protein>
<dbReference type="EMBL" id="NMQW01000023">
    <property type="protein sequence ID" value="OXM85193.1"/>
    <property type="molecule type" value="Genomic_DNA"/>
</dbReference>
<dbReference type="Proteomes" id="UP000215509">
    <property type="component" value="Unassembled WGS sequence"/>
</dbReference>
<gene>
    <name evidence="4" type="ORF">CF651_16475</name>
</gene>
<proteinExistence type="inferred from homology"/>
<evidence type="ECO:0000256" key="1">
    <source>
        <dbReference type="ARBA" id="ARBA00006328"/>
    </source>
</evidence>
<dbReference type="InterPro" id="IPR051164">
    <property type="entry name" value="NmrA-like_oxidored"/>
</dbReference>
<dbReference type="InterPro" id="IPR008030">
    <property type="entry name" value="NmrA-like"/>
</dbReference>
<dbReference type="PANTHER" id="PTHR42748">
    <property type="entry name" value="NITROGEN METABOLITE REPRESSION PROTEIN NMRA FAMILY MEMBER"/>
    <property type="match status" value="1"/>
</dbReference>
<keyword evidence="5" id="KW-1185">Reference proteome</keyword>
<dbReference type="OrthoDB" id="9794300at2"/>
<dbReference type="Pfam" id="PF05368">
    <property type="entry name" value="NmrA"/>
    <property type="match status" value="1"/>
</dbReference>
<dbReference type="CDD" id="cd05251">
    <property type="entry name" value="NmrA_like_SDR_a"/>
    <property type="match status" value="1"/>
</dbReference>
<evidence type="ECO:0000256" key="2">
    <source>
        <dbReference type="ARBA" id="ARBA00022857"/>
    </source>
</evidence>
<accession>A0A229UP93</accession>
<dbReference type="InterPro" id="IPR036291">
    <property type="entry name" value="NAD(P)-bd_dom_sf"/>
</dbReference>
<evidence type="ECO:0000259" key="3">
    <source>
        <dbReference type="Pfam" id="PF05368"/>
    </source>
</evidence>
<dbReference type="RefSeq" id="WP_094015957.1">
    <property type="nucleotide sequence ID" value="NZ_NMQW01000023.1"/>
</dbReference>